<evidence type="ECO:0000256" key="1">
    <source>
        <dbReference type="ARBA" id="ARBA00022722"/>
    </source>
</evidence>
<accession>A0A918JV76</accession>
<protein>
    <recommendedName>
        <fullName evidence="10">CRISPR-associated endonuclease Cas1</fullName>
        <ecNumber evidence="10">3.1.-.-</ecNumber>
    </recommendedName>
</protein>
<dbReference type="GO" id="GO:0016787">
    <property type="term" value="F:hydrolase activity"/>
    <property type="evidence" value="ECO:0007669"/>
    <property type="project" value="UniProtKB-KW"/>
</dbReference>
<name>A0A918JV76_9FLAO</name>
<feature type="binding site" evidence="10">
    <location>
        <position position="212"/>
    </location>
    <ligand>
        <name>Mn(2+)</name>
        <dbReference type="ChEBI" id="CHEBI:29035"/>
    </ligand>
</feature>
<keyword evidence="6 10" id="KW-0051">Antiviral defense</keyword>
<dbReference type="Proteomes" id="UP000601108">
    <property type="component" value="Unassembled WGS sequence"/>
</dbReference>
<comment type="caution">
    <text evidence="11">The sequence shown here is derived from an EMBL/GenBank/DDBJ whole genome shotgun (WGS) entry which is preliminary data.</text>
</comment>
<dbReference type="GO" id="GO:0043571">
    <property type="term" value="P:maintenance of CRISPR repeat elements"/>
    <property type="evidence" value="ECO:0007669"/>
    <property type="project" value="UniProtKB-UniRule"/>
</dbReference>
<reference evidence="11 12" key="1">
    <citation type="journal article" date="2014" name="Int. J. Syst. Evol. Microbiol.">
        <title>Complete genome sequence of Corynebacterium casei LMG S-19264T (=DSM 44701T), isolated from a smear-ripened cheese.</title>
        <authorList>
            <consortium name="US DOE Joint Genome Institute (JGI-PGF)"/>
            <person name="Walter F."/>
            <person name="Albersmeier A."/>
            <person name="Kalinowski J."/>
            <person name="Ruckert C."/>
        </authorList>
    </citation>
    <scope>NUCLEOTIDE SEQUENCE [LARGE SCALE GENOMIC DNA]</scope>
    <source>
        <strain evidence="11 12">KCTC 12285</strain>
    </source>
</reference>
<evidence type="ECO:0000256" key="8">
    <source>
        <dbReference type="ARBA" id="ARBA00023211"/>
    </source>
</evidence>
<evidence type="ECO:0000256" key="5">
    <source>
        <dbReference type="ARBA" id="ARBA00022842"/>
    </source>
</evidence>
<evidence type="ECO:0000313" key="11">
    <source>
        <dbReference type="EMBL" id="GGX17648.1"/>
    </source>
</evidence>
<comment type="function">
    <text evidence="10">CRISPR (clustered regularly interspaced short palindromic repeat), is an adaptive immune system that provides protection against mobile genetic elements (viruses, transposable elements and conjugative plasmids). CRISPR clusters contain spacers, sequences complementary to antecedent mobile elements, and target invading nucleic acids. CRISPR clusters are transcribed and processed into CRISPR RNA (crRNA). Acts as a dsDNA endonuclease. Involved in the integration of spacer DNA into the CRISPR cassette.</text>
</comment>
<keyword evidence="4 10" id="KW-0378">Hydrolase</keyword>
<dbReference type="GO" id="GO:0004520">
    <property type="term" value="F:DNA endonuclease activity"/>
    <property type="evidence" value="ECO:0007669"/>
    <property type="project" value="InterPro"/>
</dbReference>
<dbReference type="InterPro" id="IPR002729">
    <property type="entry name" value="CRISPR-assoc_Cas1"/>
</dbReference>
<comment type="subunit">
    <text evidence="9 10">Homodimer, forms a heterotetramer with a Cas2 homodimer.</text>
</comment>
<comment type="cofactor">
    <cofactor evidence="10">
        <name>Mg(2+)</name>
        <dbReference type="ChEBI" id="CHEBI:18420"/>
    </cofactor>
    <cofactor evidence="10">
        <name>Mn(2+)</name>
        <dbReference type="ChEBI" id="CHEBI:29035"/>
    </cofactor>
</comment>
<dbReference type="GO" id="GO:0051607">
    <property type="term" value="P:defense response to virus"/>
    <property type="evidence" value="ECO:0007669"/>
    <property type="project" value="UniProtKB-UniRule"/>
</dbReference>
<keyword evidence="2 10" id="KW-0479">Metal-binding</keyword>
<evidence type="ECO:0000256" key="7">
    <source>
        <dbReference type="ARBA" id="ARBA00023125"/>
    </source>
</evidence>
<feature type="binding site" evidence="10">
    <location>
        <position position="227"/>
    </location>
    <ligand>
        <name>Mn(2+)</name>
        <dbReference type="ChEBI" id="CHEBI:29035"/>
    </ligand>
</feature>
<keyword evidence="3 10" id="KW-0255">Endonuclease</keyword>
<dbReference type="NCBIfam" id="TIGR03639">
    <property type="entry name" value="cas1_NMENI"/>
    <property type="match status" value="1"/>
</dbReference>
<gene>
    <name evidence="10 11" type="primary">cas1</name>
    <name evidence="11" type="ORF">GCM10007384_18800</name>
</gene>
<dbReference type="NCBIfam" id="TIGR00287">
    <property type="entry name" value="cas1"/>
    <property type="match status" value="1"/>
</dbReference>
<organism evidence="11 12">
    <name type="scientific">Aquimarina muelleri</name>
    <dbReference type="NCBI Taxonomy" id="279356"/>
    <lineage>
        <taxon>Bacteria</taxon>
        <taxon>Pseudomonadati</taxon>
        <taxon>Bacteroidota</taxon>
        <taxon>Flavobacteriia</taxon>
        <taxon>Flavobacteriales</taxon>
        <taxon>Flavobacteriaceae</taxon>
        <taxon>Aquimarina</taxon>
    </lineage>
</organism>
<dbReference type="HAMAP" id="MF_01470">
    <property type="entry name" value="Cas1"/>
    <property type="match status" value="1"/>
</dbReference>
<keyword evidence="5 10" id="KW-0460">Magnesium</keyword>
<evidence type="ECO:0000256" key="4">
    <source>
        <dbReference type="ARBA" id="ARBA00022801"/>
    </source>
</evidence>
<evidence type="ECO:0000256" key="3">
    <source>
        <dbReference type="ARBA" id="ARBA00022759"/>
    </source>
</evidence>
<dbReference type="Gene3D" id="1.20.120.920">
    <property type="entry name" value="CRISPR-associated endonuclease Cas1, C-terminal domain"/>
    <property type="match status" value="1"/>
</dbReference>
<feature type="binding site" evidence="10">
    <location>
        <position position="154"/>
    </location>
    <ligand>
        <name>Mn(2+)</name>
        <dbReference type="ChEBI" id="CHEBI:29035"/>
    </ligand>
</feature>
<keyword evidence="8 10" id="KW-0464">Manganese</keyword>
<dbReference type="EMBL" id="BMWS01000011">
    <property type="protein sequence ID" value="GGX17648.1"/>
    <property type="molecule type" value="Genomic_DNA"/>
</dbReference>
<evidence type="ECO:0000313" key="12">
    <source>
        <dbReference type="Proteomes" id="UP000601108"/>
    </source>
</evidence>
<dbReference type="GO" id="GO:0003677">
    <property type="term" value="F:DNA binding"/>
    <property type="evidence" value="ECO:0007669"/>
    <property type="project" value="UniProtKB-KW"/>
</dbReference>
<dbReference type="Pfam" id="PF01867">
    <property type="entry name" value="Cas_Cas1"/>
    <property type="match status" value="1"/>
</dbReference>
<evidence type="ECO:0000256" key="9">
    <source>
        <dbReference type="ARBA" id="ARBA00038592"/>
    </source>
</evidence>
<sequence length="303" mass="34177">MWIKVMIKRTLFFGNPAYLNTRSEQLVVNFPDKDKTEVSIPIEDLGYIVLEDPQITITNGLLMKLVQNKTAVITCDKQHLPCSFLQPLVGHSEQTERIRHQLNASLPLKKNLWQQTINSKISNQAVHLAKIGKNALKLKRWATEVKSGDSQNHEAIAAAYYFQNLFDIEGFSRNQKGIAPNNLLNYGYAILRAVTARALVSSGMLPSVGIFHHNKYNAFCLADDIMEPYRIYVDAMVCSITKTSSDYKELSSDLKSLLLQIPAIDVVIDGKKSPLMVAMSRTTNSLYECFLGTGRKILYPEYE</sequence>
<dbReference type="InterPro" id="IPR019855">
    <property type="entry name" value="CRISPR-assoc_Cas1_NMENI"/>
</dbReference>
<evidence type="ECO:0000256" key="10">
    <source>
        <dbReference type="HAMAP-Rule" id="MF_01470"/>
    </source>
</evidence>
<comment type="similarity">
    <text evidence="10">Belongs to the CRISPR-associated endonuclease Cas1 family.</text>
</comment>
<dbReference type="PANTHER" id="PTHR34353">
    <property type="entry name" value="CRISPR-ASSOCIATED ENDONUCLEASE CAS1 1"/>
    <property type="match status" value="1"/>
</dbReference>
<dbReference type="InterPro" id="IPR050646">
    <property type="entry name" value="Cas1"/>
</dbReference>
<dbReference type="InterPro" id="IPR042206">
    <property type="entry name" value="CRISPR-assoc_Cas1_C"/>
</dbReference>
<proteinExistence type="inferred from homology"/>
<evidence type="ECO:0000256" key="6">
    <source>
        <dbReference type="ARBA" id="ARBA00023118"/>
    </source>
</evidence>
<keyword evidence="1 10" id="KW-0540">Nuclease</keyword>
<dbReference type="GO" id="GO:0046872">
    <property type="term" value="F:metal ion binding"/>
    <property type="evidence" value="ECO:0007669"/>
    <property type="project" value="UniProtKB-UniRule"/>
</dbReference>
<evidence type="ECO:0000256" key="2">
    <source>
        <dbReference type="ARBA" id="ARBA00022723"/>
    </source>
</evidence>
<keyword evidence="7 10" id="KW-0238">DNA-binding</keyword>
<keyword evidence="12" id="KW-1185">Reference proteome</keyword>
<dbReference type="EC" id="3.1.-.-" evidence="10"/>
<dbReference type="AlphaFoldDB" id="A0A918JV76"/>
<dbReference type="PANTHER" id="PTHR34353:SF2">
    <property type="entry name" value="CRISPR-ASSOCIATED ENDONUCLEASE CAS1 1"/>
    <property type="match status" value="1"/>
</dbReference>